<keyword evidence="2" id="KW-0732">Signal</keyword>
<keyword evidence="1" id="KW-0812">Transmembrane</keyword>
<feature type="transmembrane region" description="Helical" evidence="1">
    <location>
        <begin position="62"/>
        <end position="83"/>
    </location>
</feature>
<evidence type="ECO:0000256" key="2">
    <source>
        <dbReference type="SAM" id="SignalP"/>
    </source>
</evidence>
<name>A0ABW2DE37_9ACTN</name>
<proteinExistence type="predicted"/>
<sequence>MRFPLLLLACLTAVLLYGALAGVGDGAPVEADCFHVDPTGDIGTCADAPEPALTSALTAANWAWWGPAAAPVVLGALAVWTWWRIKSTAASRAPRRP</sequence>
<organism evidence="3 4">
    <name type="scientific">Glycomyces mayteni</name>
    <dbReference type="NCBI Taxonomy" id="543887"/>
    <lineage>
        <taxon>Bacteria</taxon>
        <taxon>Bacillati</taxon>
        <taxon>Actinomycetota</taxon>
        <taxon>Actinomycetes</taxon>
        <taxon>Glycomycetales</taxon>
        <taxon>Glycomycetaceae</taxon>
        <taxon>Glycomyces</taxon>
    </lineage>
</organism>
<protein>
    <submittedName>
        <fullName evidence="3">Uncharacterized protein</fullName>
    </submittedName>
</protein>
<keyword evidence="4" id="KW-1185">Reference proteome</keyword>
<dbReference type="RefSeq" id="WP_382345226.1">
    <property type="nucleotide sequence ID" value="NZ_JBHMBP010000001.1"/>
</dbReference>
<keyword evidence="1" id="KW-0472">Membrane</keyword>
<evidence type="ECO:0000313" key="4">
    <source>
        <dbReference type="Proteomes" id="UP001596470"/>
    </source>
</evidence>
<evidence type="ECO:0000256" key="1">
    <source>
        <dbReference type="SAM" id="Phobius"/>
    </source>
</evidence>
<comment type="caution">
    <text evidence="3">The sequence shown here is derived from an EMBL/GenBank/DDBJ whole genome shotgun (WGS) entry which is preliminary data.</text>
</comment>
<accession>A0ABW2DE37</accession>
<feature type="signal peptide" evidence="2">
    <location>
        <begin position="1"/>
        <end position="21"/>
    </location>
</feature>
<reference evidence="4" key="1">
    <citation type="journal article" date="2019" name="Int. J. Syst. Evol. Microbiol.">
        <title>The Global Catalogue of Microorganisms (GCM) 10K type strain sequencing project: providing services to taxonomists for standard genome sequencing and annotation.</title>
        <authorList>
            <consortium name="The Broad Institute Genomics Platform"/>
            <consortium name="The Broad Institute Genome Sequencing Center for Infectious Disease"/>
            <person name="Wu L."/>
            <person name="Ma J."/>
        </authorList>
    </citation>
    <scope>NUCLEOTIDE SEQUENCE [LARGE SCALE GENOMIC DNA]</scope>
    <source>
        <strain evidence="4">KACC 12634</strain>
    </source>
</reference>
<keyword evidence="1" id="KW-1133">Transmembrane helix</keyword>
<dbReference type="Proteomes" id="UP001596470">
    <property type="component" value="Unassembled WGS sequence"/>
</dbReference>
<gene>
    <name evidence="3" type="ORF">ACFQS3_19470</name>
</gene>
<feature type="chain" id="PRO_5046203662" evidence="2">
    <location>
        <begin position="22"/>
        <end position="97"/>
    </location>
</feature>
<evidence type="ECO:0000313" key="3">
    <source>
        <dbReference type="EMBL" id="MFC6959378.1"/>
    </source>
</evidence>
<dbReference type="EMBL" id="JBHSYS010000004">
    <property type="protein sequence ID" value="MFC6959378.1"/>
    <property type="molecule type" value="Genomic_DNA"/>
</dbReference>